<gene>
    <name evidence="14" type="ORF">EI555_000052</name>
</gene>
<feature type="domain" description="C2H2-type" evidence="13">
    <location>
        <begin position="156"/>
        <end position="183"/>
    </location>
</feature>
<keyword evidence="10" id="KW-0804">Transcription</keyword>
<feature type="non-terminal residue" evidence="14">
    <location>
        <position position="1"/>
    </location>
</feature>
<name>A0A4U1EGN1_MONMO</name>
<evidence type="ECO:0000256" key="5">
    <source>
        <dbReference type="ARBA" id="ARBA00022737"/>
    </source>
</evidence>
<dbReference type="SUPFAM" id="SSF57667">
    <property type="entry name" value="beta-beta-alpha zinc fingers"/>
    <property type="match status" value="4"/>
</dbReference>
<comment type="function">
    <text evidence="1">May be involved in transcriptional regulation.</text>
</comment>
<dbReference type="SMART" id="SM00355">
    <property type="entry name" value="ZnF_C2H2"/>
    <property type="match status" value="7"/>
</dbReference>
<dbReference type="FunFam" id="3.30.160.60:FF:002343">
    <property type="entry name" value="Zinc finger protein 33A"/>
    <property type="match status" value="1"/>
</dbReference>
<comment type="caution">
    <text evidence="14">The sequence shown here is derived from an EMBL/GenBank/DDBJ whole genome shotgun (WGS) entry which is preliminary data.</text>
</comment>
<dbReference type="Pfam" id="PF00096">
    <property type="entry name" value="zf-C2H2"/>
    <property type="match status" value="2"/>
</dbReference>
<organism evidence="14 15">
    <name type="scientific">Monodon monoceros</name>
    <name type="common">Narwhal</name>
    <name type="synonym">Ceratodon monodon</name>
    <dbReference type="NCBI Taxonomy" id="40151"/>
    <lineage>
        <taxon>Eukaryota</taxon>
        <taxon>Metazoa</taxon>
        <taxon>Chordata</taxon>
        <taxon>Craniata</taxon>
        <taxon>Vertebrata</taxon>
        <taxon>Euteleostomi</taxon>
        <taxon>Mammalia</taxon>
        <taxon>Eutheria</taxon>
        <taxon>Laurasiatheria</taxon>
        <taxon>Artiodactyla</taxon>
        <taxon>Whippomorpha</taxon>
        <taxon>Cetacea</taxon>
        <taxon>Odontoceti</taxon>
        <taxon>Monodontidae</taxon>
        <taxon>Monodon</taxon>
    </lineage>
</organism>
<keyword evidence="11" id="KW-0539">Nucleus</keyword>
<dbReference type="InterPro" id="IPR013087">
    <property type="entry name" value="Znf_C2H2_type"/>
</dbReference>
<dbReference type="AlphaFoldDB" id="A0A4U1EGN1"/>
<feature type="domain" description="C2H2-type" evidence="13">
    <location>
        <begin position="218"/>
        <end position="245"/>
    </location>
</feature>
<evidence type="ECO:0000256" key="12">
    <source>
        <dbReference type="PROSITE-ProRule" id="PRU00042"/>
    </source>
</evidence>
<evidence type="ECO:0000256" key="6">
    <source>
        <dbReference type="ARBA" id="ARBA00022771"/>
    </source>
</evidence>
<evidence type="ECO:0000256" key="9">
    <source>
        <dbReference type="ARBA" id="ARBA00023125"/>
    </source>
</evidence>
<evidence type="ECO:0000256" key="1">
    <source>
        <dbReference type="ARBA" id="ARBA00003767"/>
    </source>
</evidence>
<evidence type="ECO:0000256" key="4">
    <source>
        <dbReference type="ARBA" id="ARBA00022723"/>
    </source>
</evidence>
<evidence type="ECO:0000259" key="13">
    <source>
        <dbReference type="PROSITE" id="PS50157"/>
    </source>
</evidence>
<evidence type="ECO:0000256" key="2">
    <source>
        <dbReference type="ARBA" id="ARBA00004123"/>
    </source>
</evidence>
<dbReference type="PANTHER" id="PTHR24381:SF427">
    <property type="entry name" value="ZINC FINGER PROTEIN 491"/>
    <property type="match status" value="1"/>
</dbReference>
<dbReference type="FunFam" id="3.30.160.60:FF:000193">
    <property type="entry name" value="Zinc finger protein 300"/>
    <property type="match status" value="1"/>
</dbReference>
<keyword evidence="5" id="KW-0677">Repeat</keyword>
<dbReference type="GO" id="GO:0008270">
    <property type="term" value="F:zinc ion binding"/>
    <property type="evidence" value="ECO:0007669"/>
    <property type="project" value="UniProtKB-KW"/>
</dbReference>
<protein>
    <recommendedName>
        <fullName evidence="13">C2H2-type domain-containing protein</fullName>
    </recommendedName>
</protein>
<feature type="non-terminal residue" evidence="14">
    <location>
        <position position="363"/>
    </location>
</feature>
<keyword evidence="8" id="KW-0805">Transcription regulation</keyword>
<dbReference type="InterPro" id="IPR036236">
    <property type="entry name" value="Znf_C2H2_sf"/>
</dbReference>
<dbReference type="FunFam" id="3.30.160.60:FF:000710">
    <property type="entry name" value="Zinc finger protein 768"/>
    <property type="match status" value="1"/>
</dbReference>
<feature type="domain" description="C2H2-type" evidence="13">
    <location>
        <begin position="246"/>
        <end position="273"/>
    </location>
</feature>
<comment type="subcellular location">
    <subcellularLocation>
        <location evidence="2">Nucleus</location>
    </subcellularLocation>
</comment>
<dbReference type="GO" id="GO:0005634">
    <property type="term" value="C:nucleus"/>
    <property type="evidence" value="ECO:0007669"/>
    <property type="project" value="UniProtKB-SubCell"/>
</dbReference>
<evidence type="ECO:0000256" key="8">
    <source>
        <dbReference type="ARBA" id="ARBA00023015"/>
    </source>
</evidence>
<evidence type="ECO:0000256" key="7">
    <source>
        <dbReference type="ARBA" id="ARBA00022833"/>
    </source>
</evidence>
<dbReference type="FunFam" id="3.30.160.60:FF:001156">
    <property type="entry name" value="Zinc finger protein 407"/>
    <property type="match status" value="1"/>
</dbReference>
<feature type="domain" description="C2H2-type" evidence="13">
    <location>
        <begin position="274"/>
        <end position="301"/>
    </location>
</feature>
<accession>A0A4U1EGN1</accession>
<dbReference type="FunFam" id="3.30.160.60:FF:000176">
    <property type="entry name" value="zinc finger protein 70"/>
    <property type="match status" value="1"/>
</dbReference>
<keyword evidence="6 12" id="KW-0863">Zinc-finger</keyword>
<dbReference type="GO" id="GO:0000981">
    <property type="term" value="F:DNA-binding transcription factor activity, RNA polymerase II-specific"/>
    <property type="evidence" value="ECO:0007669"/>
    <property type="project" value="TreeGrafter"/>
</dbReference>
<keyword evidence="7" id="KW-0862">Zinc</keyword>
<dbReference type="Gene3D" id="3.30.160.60">
    <property type="entry name" value="Classic Zinc Finger"/>
    <property type="match status" value="6"/>
</dbReference>
<dbReference type="FunFam" id="3.30.160.60:FF:000113">
    <property type="entry name" value="zinc finger protein 699 isoform X1"/>
    <property type="match status" value="1"/>
</dbReference>
<evidence type="ECO:0000256" key="3">
    <source>
        <dbReference type="ARBA" id="ARBA00006991"/>
    </source>
</evidence>
<reference evidence="15" key="1">
    <citation type="journal article" date="2019" name="IScience">
        <title>Narwhal Genome Reveals Long-Term Low Genetic Diversity despite Current Large Abundance Size.</title>
        <authorList>
            <person name="Westbury M.V."/>
            <person name="Petersen B."/>
            <person name="Garde E."/>
            <person name="Heide-Jorgensen M.P."/>
            <person name="Lorenzen E.D."/>
        </authorList>
    </citation>
    <scope>NUCLEOTIDE SEQUENCE [LARGE SCALE GENOMIC DNA]</scope>
</reference>
<dbReference type="PROSITE" id="PS00028">
    <property type="entry name" value="ZINC_FINGER_C2H2_1"/>
    <property type="match status" value="3"/>
</dbReference>
<evidence type="ECO:0000313" key="14">
    <source>
        <dbReference type="EMBL" id="TKC34756.1"/>
    </source>
</evidence>
<dbReference type="EMBL" id="RWIC01001731">
    <property type="protein sequence ID" value="TKC34756.1"/>
    <property type="molecule type" value="Genomic_DNA"/>
</dbReference>
<dbReference type="Proteomes" id="UP000308365">
    <property type="component" value="Unassembled WGS sequence"/>
</dbReference>
<comment type="similarity">
    <text evidence="3">Belongs to the krueppel C2H2-type zinc-finger protein family.</text>
</comment>
<keyword evidence="9" id="KW-0238">DNA-binding</keyword>
<feature type="domain" description="C2H2-type" evidence="13">
    <location>
        <begin position="320"/>
        <end position="347"/>
    </location>
</feature>
<keyword evidence="4" id="KW-0479">Metal-binding</keyword>
<proteinExistence type="inferred from homology"/>
<dbReference type="GO" id="GO:0000977">
    <property type="term" value="F:RNA polymerase II transcription regulatory region sequence-specific DNA binding"/>
    <property type="evidence" value="ECO:0007669"/>
    <property type="project" value="TreeGrafter"/>
</dbReference>
<dbReference type="PANTHER" id="PTHR24381">
    <property type="entry name" value="ZINC FINGER PROTEIN"/>
    <property type="match status" value="1"/>
</dbReference>
<sequence>LVNPTYECYHLNSLKGEVLLQSIQYIQFQTIQAREKLYTILINHNKYNKYKIINKEIINSVLLIIYRSHMVEALCENKKGSPCGENFSLIPNLSLNKKTTGVKPHECGACEKIFTCHSSLNRHMRCHTEHKPYEYQKYGEKTVFKNMKNHNVEKMYKCKDCGKAFVMCLKTLRRHCKHSGRAYRYQTHDRTGTVEQFYECKQCGLKIHERNHTGEKPYKCNECGKAFNSHLGFKIRERNHSGEKPYECKKHTKAYSCPSSLQRHGRIHTGEKPYQCKACGKAYRYQRSLHTHRRTHKGEKPYECKHFRAHMIIHSGDGPYKCKECEKTFFSPSSFQIHERRHTGEKPYECKICGKGFSCSSYV</sequence>
<evidence type="ECO:0000256" key="11">
    <source>
        <dbReference type="ARBA" id="ARBA00023242"/>
    </source>
</evidence>
<evidence type="ECO:0000256" key="10">
    <source>
        <dbReference type="ARBA" id="ARBA00023163"/>
    </source>
</evidence>
<dbReference type="PROSITE" id="PS50157">
    <property type="entry name" value="ZINC_FINGER_C2H2_2"/>
    <property type="match status" value="6"/>
</dbReference>
<feature type="domain" description="C2H2-type" evidence="13">
    <location>
        <begin position="105"/>
        <end position="132"/>
    </location>
</feature>
<evidence type="ECO:0000313" key="15">
    <source>
        <dbReference type="Proteomes" id="UP000308365"/>
    </source>
</evidence>